<name>A0A3N0DPA1_9ACTN</name>
<dbReference type="AlphaFoldDB" id="A0A3N0DPA1"/>
<accession>A0A3N0DPA1</accession>
<keyword evidence="2" id="KW-1185">Reference proteome</keyword>
<reference evidence="1 2" key="1">
    <citation type="submission" date="2018-11" db="EMBL/GenBank/DDBJ databases">
        <authorList>
            <person name="Li F."/>
        </authorList>
    </citation>
    <scope>NUCLEOTIDE SEQUENCE [LARGE SCALE GENOMIC DNA]</scope>
    <source>
        <strain evidence="1 2">KIS18-7</strain>
    </source>
</reference>
<evidence type="ECO:0000313" key="2">
    <source>
        <dbReference type="Proteomes" id="UP000277094"/>
    </source>
</evidence>
<dbReference type="EMBL" id="RJSG01000003">
    <property type="protein sequence ID" value="RNL77477.1"/>
    <property type="molecule type" value="Genomic_DNA"/>
</dbReference>
<sequence>MLLTGCSMGSAIPAPEESFGATAPVVTGPQPAPARPATTLNLAAGTCWTGELLGEDPQLALKLAATFAISYFDAAYATKDRPAFLEKRRCSAKHAIEVYRLVQAAAVTPLVSDYGQLMRTQTLDFALLSAAVNQACMDDTLSSAATRSGVAGASLQPALPAGYRTTWAPATLEQWQRGQRLFACLLVQDEPSPLRYAALRTSSLPTVLRTCIASGPRIYVDCARPHDRERIAYLDVSGAVASGLFPGHSALRRSSGGAYLDEGAAFYAPLDQACTAYLRSVSSDPRLSGVAEIDVNAWPDAVGRYAISCEADTPANKPSKVTQGSVYNSVYDRLGG</sequence>
<dbReference type="Proteomes" id="UP000277094">
    <property type="component" value="Unassembled WGS sequence"/>
</dbReference>
<comment type="caution">
    <text evidence="1">The sequence shown here is derived from an EMBL/GenBank/DDBJ whole genome shotgun (WGS) entry which is preliminary data.</text>
</comment>
<organism evidence="1 2">
    <name type="scientific">Nocardioides marmorisolisilvae</name>
    <dbReference type="NCBI Taxonomy" id="1542737"/>
    <lineage>
        <taxon>Bacteria</taxon>
        <taxon>Bacillati</taxon>
        <taxon>Actinomycetota</taxon>
        <taxon>Actinomycetes</taxon>
        <taxon>Propionibacteriales</taxon>
        <taxon>Nocardioidaceae</taxon>
        <taxon>Nocardioides</taxon>
    </lineage>
</organism>
<gene>
    <name evidence="1" type="ORF">EFL95_15730</name>
</gene>
<protein>
    <submittedName>
        <fullName evidence="1">Uncharacterized protein</fullName>
    </submittedName>
</protein>
<evidence type="ECO:0000313" key="1">
    <source>
        <dbReference type="EMBL" id="RNL77477.1"/>
    </source>
</evidence>
<proteinExistence type="predicted"/>